<dbReference type="AlphaFoldDB" id="A0A101E1Z4"/>
<dbReference type="PANTHER" id="PTHR24095:SF14">
    <property type="entry name" value="ACETYL-COENZYME A SYNTHETASE 1"/>
    <property type="match status" value="1"/>
</dbReference>
<feature type="domain" description="Acetyl-coenzyme A synthetase N-terminal" evidence="3">
    <location>
        <begin position="39"/>
        <end position="92"/>
    </location>
</feature>
<dbReference type="Pfam" id="PF16177">
    <property type="entry name" value="ACAS_N"/>
    <property type="match status" value="1"/>
</dbReference>
<proteinExistence type="inferred from homology"/>
<evidence type="ECO:0000256" key="1">
    <source>
        <dbReference type="ARBA" id="ARBA00006432"/>
    </source>
</evidence>
<feature type="domain" description="AMP-dependent synthetase/ligase" evidence="2">
    <location>
        <begin position="94"/>
        <end position="322"/>
    </location>
</feature>
<dbReference type="InterPro" id="IPR000873">
    <property type="entry name" value="AMP-dep_synth/lig_dom"/>
</dbReference>
<dbReference type="InterPro" id="IPR020459">
    <property type="entry name" value="AMP-binding"/>
</dbReference>
<evidence type="ECO:0000313" key="7">
    <source>
        <dbReference type="Proteomes" id="UP000054307"/>
    </source>
</evidence>
<dbReference type="Gene3D" id="3.40.50.12780">
    <property type="entry name" value="N-terminal domain of ligase-like"/>
    <property type="match status" value="1"/>
</dbReference>
<dbReference type="PRINTS" id="PR00154">
    <property type="entry name" value="AMPBINDING"/>
</dbReference>
<sequence length="324" mass="36832">MPGLESLLREERVFYPPKELAENSNIKQFMDKHGIKDEDELRKRALENPEWFWSEMAKEVGIEWFSEPEKVLEWDPPYAKWFVGAMYNIVHDALDKQAELRKNKVAYIWEGENGDVRKITYGELYREVNKLANALKELGVKKGDRVAIYLPMIPELPIAMLACAKIGAIHTDVFSGFSPMALRDRINDAEAKLLITADGFYRRGSVIHLKEDADKALEDAPSVEKVIVARRIGLDVPMKEGRDYWWDDVTRNQPKECETEVMDANDILFILYTSGTTGKPKGVMHAHGGYAVGTAATLKFVLDLKENDVYWCTADIGWITGTAT</sequence>
<evidence type="ECO:0000313" key="6">
    <source>
        <dbReference type="Proteomes" id="UP000054015"/>
    </source>
</evidence>
<dbReference type="GO" id="GO:0003987">
    <property type="term" value="F:acetate-CoA ligase activity"/>
    <property type="evidence" value="ECO:0007669"/>
    <property type="project" value="TreeGrafter"/>
</dbReference>
<dbReference type="PROSITE" id="PS00455">
    <property type="entry name" value="AMP_BINDING"/>
    <property type="match status" value="1"/>
</dbReference>
<gene>
    <name evidence="4" type="ORF">XD40_0074</name>
    <name evidence="5" type="ORF">XD48_0554</name>
</gene>
<dbReference type="Proteomes" id="UP000054015">
    <property type="component" value="Unassembled WGS sequence"/>
</dbReference>
<dbReference type="InterPro" id="IPR032387">
    <property type="entry name" value="ACAS_N"/>
</dbReference>
<dbReference type="Pfam" id="PF00501">
    <property type="entry name" value="AMP-binding"/>
    <property type="match status" value="1"/>
</dbReference>
<dbReference type="GO" id="GO:0006085">
    <property type="term" value="P:acetyl-CoA biosynthetic process"/>
    <property type="evidence" value="ECO:0007669"/>
    <property type="project" value="TreeGrafter"/>
</dbReference>
<comment type="caution">
    <text evidence="5">The sequence shown here is derived from an EMBL/GenBank/DDBJ whole genome shotgun (WGS) entry which is preliminary data.</text>
</comment>
<evidence type="ECO:0000313" key="4">
    <source>
        <dbReference type="EMBL" id="KUJ94753.1"/>
    </source>
</evidence>
<evidence type="ECO:0008006" key="8">
    <source>
        <dbReference type="Google" id="ProtNLM"/>
    </source>
</evidence>
<organism evidence="5 6">
    <name type="scientific">Archaeoglobus fulgidus</name>
    <dbReference type="NCBI Taxonomy" id="2234"/>
    <lineage>
        <taxon>Archaea</taxon>
        <taxon>Methanobacteriati</taxon>
        <taxon>Methanobacteriota</taxon>
        <taxon>Archaeoglobi</taxon>
        <taxon>Archaeoglobales</taxon>
        <taxon>Archaeoglobaceae</taxon>
        <taxon>Archaeoglobus</taxon>
    </lineage>
</organism>
<dbReference type="PANTHER" id="PTHR24095">
    <property type="entry name" value="ACETYL-COENZYME A SYNTHETASE"/>
    <property type="match status" value="1"/>
</dbReference>
<comment type="similarity">
    <text evidence="1">Belongs to the ATP-dependent AMP-binding enzyme family.</text>
</comment>
<evidence type="ECO:0000313" key="5">
    <source>
        <dbReference type="EMBL" id="KUK07192.1"/>
    </source>
</evidence>
<protein>
    <recommendedName>
        <fullName evidence="8">Acetyl-coenzyme A synthetase</fullName>
    </recommendedName>
</protein>
<dbReference type="InterPro" id="IPR020845">
    <property type="entry name" value="AMP-binding_CS"/>
</dbReference>
<dbReference type="EMBL" id="LGEX01000010">
    <property type="protein sequence ID" value="KUK07192.1"/>
    <property type="molecule type" value="Genomic_DNA"/>
</dbReference>
<evidence type="ECO:0000259" key="2">
    <source>
        <dbReference type="Pfam" id="PF00501"/>
    </source>
</evidence>
<dbReference type="PATRIC" id="fig|2234.6.peg.1528"/>
<evidence type="ECO:0000259" key="3">
    <source>
        <dbReference type="Pfam" id="PF16177"/>
    </source>
</evidence>
<dbReference type="InterPro" id="IPR042099">
    <property type="entry name" value="ANL_N_sf"/>
</dbReference>
<reference evidence="5" key="1">
    <citation type="journal article" date="2015" name="MBio">
        <title>Genome-resolved metagenomic analysis reveals roles for candidate phyla and other microbial community members in biogeochemical transformations in oil reservoirs.</title>
        <authorList>
            <person name="Hu P."/>
            <person name="Tom L."/>
            <person name="Singh A."/>
            <person name="Thomas B.C."/>
            <person name="Baker B.J."/>
            <person name="Piceno Y.M."/>
            <person name="Andersen G.L."/>
            <person name="Banfield J.F."/>
        </authorList>
    </citation>
    <scope>NUCLEOTIDE SEQUENCE [LARGE SCALE GENOMIC DNA]</scope>
    <source>
        <strain evidence="5">49_2300</strain>
        <strain evidence="4">49_95</strain>
    </source>
</reference>
<accession>A0A101E1Z4</accession>
<dbReference type="Proteomes" id="UP000054307">
    <property type="component" value="Unassembled WGS sequence"/>
</dbReference>
<name>A0A101E1Z4_ARCFL</name>
<dbReference type="SUPFAM" id="SSF56801">
    <property type="entry name" value="Acetyl-CoA synthetase-like"/>
    <property type="match status" value="1"/>
</dbReference>
<reference evidence="6 7" key="2">
    <citation type="journal article" date="2015" name="MBio">
        <title>Genome-Resolved Metagenomic Analysis Reveals Roles for Candidate Phyla and Other Microbial Community Members in Biogeochemical Transformations in Oil Reservoirs.</title>
        <authorList>
            <person name="Hu P."/>
            <person name="Tom L."/>
            <person name="Singh A."/>
            <person name="Thomas B.C."/>
            <person name="Baker B.J."/>
            <person name="Piceno Y.M."/>
            <person name="Andersen G.L."/>
            <person name="Banfield J.F."/>
        </authorList>
    </citation>
    <scope>NUCLEOTIDE SEQUENCE [LARGE SCALE GENOMIC DNA]</scope>
</reference>
<dbReference type="EMBL" id="LGEQ01000001">
    <property type="protein sequence ID" value="KUJ94753.1"/>
    <property type="molecule type" value="Genomic_DNA"/>
</dbReference>